<dbReference type="EMBL" id="JBHPBY010000066">
    <property type="protein sequence ID" value="MFC1849919.1"/>
    <property type="molecule type" value="Genomic_DNA"/>
</dbReference>
<dbReference type="Pfam" id="PF07244">
    <property type="entry name" value="POTRA"/>
    <property type="match status" value="1"/>
</dbReference>
<dbReference type="PANTHER" id="PTHR12815:SF47">
    <property type="entry name" value="TRANSLOCATION AND ASSEMBLY MODULE SUBUNIT TAMA"/>
    <property type="match status" value="1"/>
</dbReference>
<dbReference type="PANTHER" id="PTHR12815">
    <property type="entry name" value="SORTING AND ASSEMBLY MACHINERY SAMM50 PROTEIN FAMILY MEMBER"/>
    <property type="match status" value="1"/>
</dbReference>
<feature type="domain" description="POTRA" evidence="7">
    <location>
        <begin position="51"/>
        <end position="122"/>
    </location>
</feature>
<keyword evidence="9" id="KW-1185">Reference proteome</keyword>
<dbReference type="InterPro" id="IPR000184">
    <property type="entry name" value="Bac_surfAg_D15"/>
</dbReference>
<evidence type="ECO:0000259" key="7">
    <source>
        <dbReference type="Pfam" id="PF07244"/>
    </source>
</evidence>
<feature type="domain" description="Bacterial surface antigen (D15)" evidence="6">
    <location>
        <begin position="235"/>
        <end position="512"/>
    </location>
</feature>
<sequence length="525" mass="59560">MLRKQIKFYGYGLKAGVTIFFLLVTLICMPSLSRADESAGDDLALPVEKTYKVKKLTFSGQKMLSRDLLAFMVKVKPKFKASQAEVVRDAERLMKTGLFQKVDFQFQKIDSKVAIRFQVVEKTPLPVYTIIKKSVDGNSKTKDKVIIREIELLPGQILDWDLLWQGLLELEKLRIFKRVDFRLSFGPEPESISQVELIIEVIEGLMQVGFIWPTYSSDNPDLGGFGPLGGYVNINFLGTGSWIGFGGMWAKNRVILGGMNIPRLWGTRQYAMFGLGYGEREQESYDEHFHKTGGEFSINVGGFVGYWNIPLQNNLKMLNVLAILETTFDQIQGEVPSEDAWTTLYSTTLAYDSRDDDLETTSGWYPGLRLDVGYYTGESGKEASYFRFNPTLKRYFRLGHRQCLAVQVRGGVTNKNIPYLGKYQLGGSNDLRGFPEWSLVGNNYFLTNLEYRFPIISIRSNYGISGVLFVDAGQAWDPGGDDPFDRIHVSEGVGLRFLAGPMILRLDYGFSEYTDGVYFYFNHLF</sequence>
<evidence type="ECO:0000256" key="3">
    <source>
        <dbReference type="ARBA" id="ARBA00022729"/>
    </source>
</evidence>
<name>A0ABV6YUN8_UNCC1</name>
<dbReference type="InterPro" id="IPR039910">
    <property type="entry name" value="D15-like"/>
</dbReference>
<keyword evidence="4" id="KW-0472">Membrane</keyword>
<evidence type="ECO:0000256" key="2">
    <source>
        <dbReference type="ARBA" id="ARBA00022692"/>
    </source>
</evidence>
<reference evidence="8 9" key="1">
    <citation type="submission" date="2024-09" db="EMBL/GenBank/DDBJ databases">
        <title>Laminarin stimulates single cell rates of sulfate reduction while oxygen inhibits transcriptomic activity in coastal marine sediment.</title>
        <authorList>
            <person name="Lindsay M."/>
            <person name="Orcutt B."/>
            <person name="Emerson D."/>
            <person name="Stepanauskas R."/>
            <person name="D'Angelo T."/>
        </authorList>
    </citation>
    <scope>NUCLEOTIDE SEQUENCE [LARGE SCALE GENOMIC DNA]</scope>
    <source>
        <strain evidence="8">SAG AM-311-K15</strain>
    </source>
</reference>
<evidence type="ECO:0000256" key="5">
    <source>
        <dbReference type="ARBA" id="ARBA00023237"/>
    </source>
</evidence>
<comment type="caution">
    <text evidence="8">The sequence shown here is derived from an EMBL/GenBank/DDBJ whole genome shotgun (WGS) entry which is preliminary data.</text>
</comment>
<accession>A0ABV6YUN8</accession>
<evidence type="ECO:0000313" key="8">
    <source>
        <dbReference type="EMBL" id="MFC1849919.1"/>
    </source>
</evidence>
<protein>
    <submittedName>
        <fullName evidence="8">Outer membrane protein assembly factor</fullName>
    </submittedName>
</protein>
<evidence type="ECO:0000259" key="6">
    <source>
        <dbReference type="Pfam" id="PF01103"/>
    </source>
</evidence>
<keyword evidence="5" id="KW-0998">Cell outer membrane</keyword>
<proteinExistence type="predicted"/>
<dbReference type="Pfam" id="PF01103">
    <property type="entry name" value="Omp85"/>
    <property type="match status" value="1"/>
</dbReference>
<dbReference type="InterPro" id="IPR010827">
    <property type="entry name" value="BamA/TamA_POTRA"/>
</dbReference>
<keyword evidence="2" id="KW-0812">Transmembrane</keyword>
<keyword evidence="3" id="KW-0732">Signal</keyword>
<comment type="subcellular location">
    <subcellularLocation>
        <location evidence="1">Membrane</location>
    </subcellularLocation>
</comment>
<dbReference type="Gene3D" id="2.40.160.50">
    <property type="entry name" value="membrane protein fhac: a member of the omp85/tpsb transporter family"/>
    <property type="match status" value="1"/>
</dbReference>
<dbReference type="Proteomes" id="UP001594351">
    <property type="component" value="Unassembled WGS sequence"/>
</dbReference>
<evidence type="ECO:0000256" key="4">
    <source>
        <dbReference type="ARBA" id="ARBA00023136"/>
    </source>
</evidence>
<evidence type="ECO:0000313" key="9">
    <source>
        <dbReference type="Proteomes" id="UP001594351"/>
    </source>
</evidence>
<dbReference type="Gene3D" id="3.10.20.310">
    <property type="entry name" value="membrane protein fhac"/>
    <property type="match status" value="2"/>
</dbReference>
<evidence type="ECO:0000256" key="1">
    <source>
        <dbReference type="ARBA" id="ARBA00004370"/>
    </source>
</evidence>
<gene>
    <name evidence="8" type="ORF">ACFL27_06890</name>
</gene>
<organism evidence="8 9">
    <name type="scientific">candidate division CSSED10-310 bacterium</name>
    <dbReference type="NCBI Taxonomy" id="2855610"/>
    <lineage>
        <taxon>Bacteria</taxon>
        <taxon>Bacteria division CSSED10-310</taxon>
    </lineage>
</organism>